<keyword evidence="4" id="KW-1185">Reference proteome</keyword>
<dbReference type="EnsemblPlants" id="Pp3c26_6990V3.3">
    <property type="protein sequence ID" value="Pp3c26_6990V3.3"/>
    <property type="gene ID" value="Pp3c26_6990"/>
</dbReference>
<dbReference type="Gramene" id="Pp3c26_6990V3.3">
    <property type="protein sequence ID" value="Pp3c26_6990V3.3"/>
    <property type="gene ID" value="Pp3c26_6990"/>
</dbReference>
<dbReference type="Gramene" id="Pp3c26_6890V3.3">
    <property type="protein sequence ID" value="Pp3c26_6890V3.3"/>
    <property type="gene ID" value="Pp3c26_6890"/>
</dbReference>
<sequence>MDRAEVKYSRLSIGPSFWPWLVHEPPGCLRAYLREVQCPEAKVFSECDRKSQFPHTRISRTRQMPYLYRRTAIPGSQI</sequence>
<evidence type="ECO:0000313" key="2">
    <source>
        <dbReference type="EMBL" id="PNR26855.1"/>
    </source>
</evidence>
<dbReference type="EMBL" id="ABEU02000239">
    <property type="protein sequence ID" value="PNR25986.1"/>
    <property type="molecule type" value="Genomic_DNA"/>
</dbReference>
<accession>A0A2K1I9P2</accession>
<dbReference type="AlphaFoldDB" id="A0A2K1I9P2"/>
<organism evidence="1">
    <name type="scientific">Physcomitrium patens</name>
    <name type="common">Spreading-leaved earth moss</name>
    <name type="synonym">Physcomitrella patens</name>
    <dbReference type="NCBI Taxonomy" id="3218"/>
    <lineage>
        <taxon>Eukaryota</taxon>
        <taxon>Viridiplantae</taxon>
        <taxon>Streptophyta</taxon>
        <taxon>Embryophyta</taxon>
        <taxon>Bryophyta</taxon>
        <taxon>Bryophytina</taxon>
        <taxon>Bryopsida</taxon>
        <taxon>Funariidae</taxon>
        <taxon>Funariales</taxon>
        <taxon>Funariaceae</taxon>
        <taxon>Physcomitrium</taxon>
    </lineage>
</organism>
<reference evidence="1 4" key="1">
    <citation type="journal article" date="2008" name="Science">
        <title>The Physcomitrella genome reveals evolutionary insights into the conquest of land by plants.</title>
        <authorList>
            <person name="Rensing S."/>
            <person name="Lang D."/>
            <person name="Zimmer A."/>
            <person name="Terry A."/>
            <person name="Salamov A."/>
            <person name="Shapiro H."/>
            <person name="Nishiyama T."/>
            <person name="Perroud P.-F."/>
            <person name="Lindquist E."/>
            <person name="Kamisugi Y."/>
            <person name="Tanahashi T."/>
            <person name="Sakakibara K."/>
            <person name="Fujita T."/>
            <person name="Oishi K."/>
            <person name="Shin-I T."/>
            <person name="Kuroki Y."/>
            <person name="Toyoda A."/>
            <person name="Suzuki Y."/>
            <person name="Hashimoto A."/>
            <person name="Yamaguchi K."/>
            <person name="Sugano A."/>
            <person name="Kohara Y."/>
            <person name="Fujiyama A."/>
            <person name="Anterola A."/>
            <person name="Aoki S."/>
            <person name="Ashton N."/>
            <person name="Barbazuk W.B."/>
            <person name="Barker E."/>
            <person name="Bennetzen J."/>
            <person name="Bezanilla M."/>
            <person name="Blankenship R."/>
            <person name="Cho S.H."/>
            <person name="Dutcher S."/>
            <person name="Estelle M."/>
            <person name="Fawcett J.A."/>
            <person name="Gundlach H."/>
            <person name="Hanada K."/>
            <person name="Heyl A."/>
            <person name="Hicks K.A."/>
            <person name="Hugh J."/>
            <person name="Lohr M."/>
            <person name="Mayer K."/>
            <person name="Melkozernov A."/>
            <person name="Murata T."/>
            <person name="Nelson D."/>
            <person name="Pils B."/>
            <person name="Prigge M."/>
            <person name="Reiss B."/>
            <person name="Renner T."/>
            <person name="Rombauts S."/>
            <person name="Rushton P."/>
            <person name="Sanderfoot A."/>
            <person name="Schween G."/>
            <person name="Shiu S.-H."/>
            <person name="Stueber K."/>
            <person name="Theodoulou F.L."/>
            <person name="Tu H."/>
            <person name="Van de Peer Y."/>
            <person name="Verrier P.J."/>
            <person name="Waters E."/>
            <person name="Wood A."/>
            <person name="Yang L."/>
            <person name="Cove D."/>
            <person name="Cuming A."/>
            <person name="Hasebe M."/>
            <person name="Lucas S."/>
            <person name="Mishler D.B."/>
            <person name="Reski R."/>
            <person name="Grigoriev I."/>
            <person name="Quatrano R.S."/>
            <person name="Boore J.L."/>
        </authorList>
    </citation>
    <scope>NUCLEOTIDE SEQUENCE [LARGE SCALE GENOMIC DNA]</scope>
    <source>
        <strain evidence="3 4">cv. Gransden 2004</strain>
    </source>
</reference>
<dbReference type="Proteomes" id="UP000006727">
    <property type="component" value="Chromosome 26"/>
</dbReference>
<reference evidence="3" key="3">
    <citation type="submission" date="2020-12" db="UniProtKB">
        <authorList>
            <consortium name="EnsemblPlants"/>
        </authorList>
    </citation>
    <scope>IDENTIFICATION</scope>
</reference>
<evidence type="ECO:0000313" key="4">
    <source>
        <dbReference type="Proteomes" id="UP000006727"/>
    </source>
</evidence>
<dbReference type="EMBL" id="ABEU02000026">
    <property type="protein sequence ID" value="PNR26855.1"/>
    <property type="molecule type" value="Genomic_DNA"/>
</dbReference>
<dbReference type="EnsemblPlants" id="Pp3c26_6890V3.3">
    <property type="protein sequence ID" value="Pp3c26_6890V3.3"/>
    <property type="gene ID" value="Pp3c26_6890"/>
</dbReference>
<evidence type="ECO:0000313" key="1">
    <source>
        <dbReference type="EMBL" id="PNR25986.1"/>
    </source>
</evidence>
<name>A0A2K1I9P2_PHYPA</name>
<proteinExistence type="predicted"/>
<reference evidence="1 4" key="2">
    <citation type="journal article" date="2018" name="Plant J.">
        <title>The Physcomitrella patens chromosome-scale assembly reveals moss genome structure and evolution.</title>
        <authorList>
            <person name="Lang D."/>
            <person name="Ullrich K.K."/>
            <person name="Murat F."/>
            <person name="Fuchs J."/>
            <person name="Jenkins J."/>
            <person name="Haas F.B."/>
            <person name="Piednoel M."/>
            <person name="Gundlach H."/>
            <person name="Van Bel M."/>
            <person name="Meyberg R."/>
            <person name="Vives C."/>
            <person name="Morata J."/>
            <person name="Symeonidi A."/>
            <person name="Hiss M."/>
            <person name="Muchero W."/>
            <person name="Kamisugi Y."/>
            <person name="Saleh O."/>
            <person name="Blanc G."/>
            <person name="Decker E.L."/>
            <person name="van Gessel N."/>
            <person name="Grimwood J."/>
            <person name="Hayes R.D."/>
            <person name="Graham S.W."/>
            <person name="Gunter L.E."/>
            <person name="McDaniel S.F."/>
            <person name="Hoernstein S.N.W."/>
            <person name="Larsson A."/>
            <person name="Li F.W."/>
            <person name="Perroud P.F."/>
            <person name="Phillips J."/>
            <person name="Ranjan P."/>
            <person name="Rokshar D.S."/>
            <person name="Rothfels C.J."/>
            <person name="Schneider L."/>
            <person name="Shu S."/>
            <person name="Stevenson D.W."/>
            <person name="Thummler F."/>
            <person name="Tillich M."/>
            <person name="Villarreal Aguilar J.C."/>
            <person name="Widiez T."/>
            <person name="Wong G.K."/>
            <person name="Wymore A."/>
            <person name="Zhang Y."/>
            <person name="Zimmer A.D."/>
            <person name="Quatrano R.S."/>
            <person name="Mayer K.F.X."/>
            <person name="Goodstein D."/>
            <person name="Casacuberta J.M."/>
            <person name="Vandepoele K."/>
            <person name="Reski R."/>
            <person name="Cuming A.C."/>
            <person name="Tuskan G.A."/>
            <person name="Maumus F."/>
            <person name="Salse J."/>
            <person name="Schmutz J."/>
            <person name="Rensing S.A."/>
        </authorList>
    </citation>
    <scope>NUCLEOTIDE SEQUENCE [LARGE SCALE GENOMIC DNA]</scope>
    <source>
        <strain evidence="3 4">cv. Gransden 2004</strain>
    </source>
</reference>
<protein>
    <submittedName>
        <fullName evidence="1 3">Uncharacterized protein</fullName>
    </submittedName>
</protein>
<dbReference type="Gramene" id="Pp3c26_6962V3.1">
    <property type="protein sequence ID" value="Pp3c26_6962V3.1"/>
    <property type="gene ID" value="Pp3c26_6962"/>
</dbReference>
<evidence type="ECO:0000313" key="3">
    <source>
        <dbReference type="EnsemblPlants" id="Pp3c26_6890V3.3"/>
    </source>
</evidence>
<dbReference type="EnsemblPlants" id="Pp3c26_6962V3.1">
    <property type="protein sequence ID" value="Pp3c26_6962V3.1"/>
    <property type="gene ID" value="Pp3c26_6962"/>
</dbReference>
<gene>
    <name evidence="3" type="primary">LOC112278061</name>
    <name evidence="2" type="ORF">PHYPA_030336</name>
    <name evidence="1" type="ORF">PHYPA_031244</name>
</gene>